<keyword evidence="4" id="KW-1003">Cell membrane</keyword>
<evidence type="ECO:0000256" key="2">
    <source>
        <dbReference type="ARBA" id="ARBA00009765"/>
    </source>
</evidence>
<dbReference type="Proteomes" id="UP000264006">
    <property type="component" value="Chromosome"/>
</dbReference>
<dbReference type="EMBL" id="CP031165">
    <property type="protein sequence ID" value="AXV09498.1"/>
    <property type="molecule type" value="Genomic_DNA"/>
</dbReference>
<dbReference type="GO" id="GO:0050897">
    <property type="term" value="F:cobalt ion binding"/>
    <property type="evidence" value="ECO:0007669"/>
    <property type="project" value="TreeGrafter"/>
</dbReference>
<name>A0A346Y4V1_9ACTN</name>
<evidence type="ECO:0000256" key="6">
    <source>
        <dbReference type="ARBA" id="ARBA00022989"/>
    </source>
</evidence>
<dbReference type="PANTHER" id="PTHR46494">
    <property type="entry name" value="CORA FAMILY METAL ION TRANSPORTER (EUROFUNG)"/>
    <property type="match status" value="1"/>
</dbReference>
<reference evidence="9 10" key="1">
    <citation type="submission" date="2018-09" db="EMBL/GenBank/DDBJ databases">
        <title>Complete genome sequence of Euzebya sp. DY32-46 isolated from seawater of Pacific Ocean.</title>
        <authorList>
            <person name="Xu L."/>
            <person name="Wu Y.-H."/>
            <person name="Xu X.-W."/>
        </authorList>
    </citation>
    <scope>NUCLEOTIDE SEQUENCE [LARGE SCALE GENOMIC DNA]</scope>
    <source>
        <strain evidence="9 10">DY32-46</strain>
    </source>
</reference>
<gene>
    <name evidence="9" type="ORF">DVS28_a4841</name>
</gene>
<comment type="subcellular location">
    <subcellularLocation>
        <location evidence="1">Cell membrane</location>
        <topology evidence="1">Multi-pass membrane protein</topology>
    </subcellularLocation>
</comment>
<accession>A0A346Y4V1</accession>
<evidence type="ECO:0000256" key="1">
    <source>
        <dbReference type="ARBA" id="ARBA00004651"/>
    </source>
</evidence>
<dbReference type="SUPFAM" id="SSF143865">
    <property type="entry name" value="CorA soluble domain-like"/>
    <property type="match status" value="1"/>
</dbReference>
<evidence type="ECO:0000256" key="3">
    <source>
        <dbReference type="ARBA" id="ARBA00022448"/>
    </source>
</evidence>
<dbReference type="OrthoDB" id="9803416at2"/>
<dbReference type="GO" id="GO:0015087">
    <property type="term" value="F:cobalt ion transmembrane transporter activity"/>
    <property type="evidence" value="ECO:0007669"/>
    <property type="project" value="TreeGrafter"/>
</dbReference>
<dbReference type="PANTHER" id="PTHR46494:SF1">
    <property type="entry name" value="CORA FAMILY METAL ION TRANSPORTER (EUROFUNG)"/>
    <property type="match status" value="1"/>
</dbReference>
<dbReference type="GO" id="GO:0000287">
    <property type="term" value="F:magnesium ion binding"/>
    <property type="evidence" value="ECO:0007669"/>
    <property type="project" value="TreeGrafter"/>
</dbReference>
<dbReference type="GO" id="GO:0005886">
    <property type="term" value="C:plasma membrane"/>
    <property type="evidence" value="ECO:0007669"/>
    <property type="project" value="UniProtKB-SubCell"/>
</dbReference>
<sequence>MIVDFQIVEADGDVVMRGDSFDEAMAHRRNGAYVWIRVFDPNPGEVRELATTFGLPELAVEDATTAHQRPKLERYDDTLFVVLKPAMYDDAEESITLGEIDLFVGPDFVISVRHGDVGSLDPASRRLAREPELAAHGPPAVLYAVADDVVDRYVPVIRELERDIDQIERQVFDADEQPPTERIYALVREVLDFQRATFSLLRPMEDLANGRIDGVSTELTHSFRDVADHARQTHERAANFRALLDSALQANLALIGLQENRDQRKISAWAAIALVPTIIGGIWGMNVGGIPLAGTPAGFALLAAIMASVSAYLYWRLRRNDWL</sequence>
<evidence type="ECO:0000313" key="9">
    <source>
        <dbReference type="EMBL" id="AXV09498.1"/>
    </source>
</evidence>
<comment type="similarity">
    <text evidence="2">Belongs to the CorA metal ion transporter (MIT) (TC 1.A.35) family.</text>
</comment>
<dbReference type="GO" id="GO:0015095">
    <property type="term" value="F:magnesium ion transmembrane transporter activity"/>
    <property type="evidence" value="ECO:0007669"/>
    <property type="project" value="TreeGrafter"/>
</dbReference>
<feature type="transmembrane region" description="Helical" evidence="8">
    <location>
        <begin position="266"/>
        <end position="285"/>
    </location>
</feature>
<dbReference type="Gene3D" id="1.20.58.340">
    <property type="entry name" value="Magnesium transport protein CorA, transmembrane region"/>
    <property type="match status" value="2"/>
</dbReference>
<dbReference type="KEGG" id="euz:DVS28_a4841"/>
<evidence type="ECO:0000256" key="7">
    <source>
        <dbReference type="ARBA" id="ARBA00023136"/>
    </source>
</evidence>
<evidence type="ECO:0000313" key="10">
    <source>
        <dbReference type="Proteomes" id="UP000264006"/>
    </source>
</evidence>
<evidence type="ECO:0000256" key="5">
    <source>
        <dbReference type="ARBA" id="ARBA00022692"/>
    </source>
</evidence>
<keyword evidence="7 8" id="KW-0472">Membrane</keyword>
<dbReference type="Pfam" id="PF01544">
    <property type="entry name" value="CorA"/>
    <property type="match status" value="1"/>
</dbReference>
<dbReference type="InterPro" id="IPR045861">
    <property type="entry name" value="CorA_cytoplasmic_dom"/>
</dbReference>
<keyword evidence="3" id="KW-0813">Transport</keyword>
<evidence type="ECO:0000256" key="4">
    <source>
        <dbReference type="ARBA" id="ARBA00022475"/>
    </source>
</evidence>
<evidence type="ECO:0000256" key="8">
    <source>
        <dbReference type="SAM" id="Phobius"/>
    </source>
</evidence>
<dbReference type="InterPro" id="IPR045863">
    <property type="entry name" value="CorA_TM1_TM2"/>
</dbReference>
<proteinExistence type="inferred from homology"/>
<keyword evidence="10" id="KW-1185">Reference proteome</keyword>
<organism evidence="9 10">
    <name type="scientific">Euzebya pacifica</name>
    <dbReference type="NCBI Taxonomy" id="1608957"/>
    <lineage>
        <taxon>Bacteria</taxon>
        <taxon>Bacillati</taxon>
        <taxon>Actinomycetota</taxon>
        <taxon>Nitriliruptoria</taxon>
        <taxon>Euzebyales</taxon>
    </lineage>
</organism>
<dbReference type="Gene3D" id="3.30.460.20">
    <property type="entry name" value="CorA soluble domain-like"/>
    <property type="match status" value="1"/>
</dbReference>
<dbReference type="InterPro" id="IPR002523">
    <property type="entry name" value="MgTranspt_CorA/ZnTranspt_ZntB"/>
</dbReference>
<dbReference type="SUPFAM" id="SSF144083">
    <property type="entry name" value="Magnesium transport protein CorA, transmembrane region"/>
    <property type="match status" value="1"/>
</dbReference>
<dbReference type="AlphaFoldDB" id="A0A346Y4V1"/>
<keyword evidence="6 8" id="KW-1133">Transmembrane helix</keyword>
<protein>
    <submittedName>
        <fullName evidence="9">Magnesium and cobalt transport protein CorA</fullName>
    </submittedName>
</protein>
<dbReference type="CDD" id="cd12830">
    <property type="entry name" value="MtCorA-like"/>
    <property type="match status" value="1"/>
</dbReference>
<keyword evidence="5 8" id="KW-0812">Transmembrane</keyword>
<feature type="transmembrane region" description="Helical" evidence="8">
    <location>
        <begin position="297"/>
        <end position="315"/>
    </location>
</feature>